<feature type="binding site" evidence="9">
    <location>
        <position position="130"/>
    </location>
    <ligand>
        <name>Fe cation</name>
        <dbReference type="ChEBI" id="CHEBI:24875"/>
        <label>2</label>
    </ligand>
</feature>
<evidence type="ECO:0000313" key="12">
    <source>
        <dbReference type="EMBL" id="QCZ93451.1"/>
    </source>
</evidence>
<dbReference type="PROSITE" id="PS50905">
    <property type="entry name" value="FERRITIN_LIKE"/>
    <property type="match status" value="1"/>
</dbReference>
<dbReference type="GO" id="GO:0006879">
    <property type="term" value="P:intracellular iron ion homeostasis"/>
    <property type="evidence" value="ECO:0007669"/>
    <property type="project" value="UniProtKB-KW"/>
</dbReference>
<dbReference type="PIRSF" id="PIRSF002560">
    <property type="entry name" value="Bacterioferritin"/>
    <property type="match status" value="1"/>
</dbReference>
<dbReference type="FunFam" id="1.20.1260.10:FF:000005">
    <property type="entry name" value="Bacterioferritin"/>
    <property type="match status" value="1"/>
</dbReference>
<comment type="function">
    <text evidence="8">Iron-storage protein, whose ferroxidase center binds Fe(2+), oxidizes it using dioxygen to Fe(3+), and participates in the subsequent Fe(3+) oxide mineral core formation within the central cavity of the BFR protein shell.</text>
</comment>
<keyword evidence="4 10" id="KW-0349">Heme</keyword>
<dbReference type="Proteomes" id="UP000304912">
    <property type="component" value="Chromosome"/>
</dbReference>
<dbReference type="GO" id="GO:0005829">
    <property type="term" value="C:cytosol"/>
    <property type="evidence" value="ECO:0007669"/>
    <property type="project" value="TreeGrafter"/>
</dbReference>
<feature type="binding site" evidence="9">
    <location>
        <position position="127"/>
    </location>
    <ligand>
        <name>Fe cation</name>
        <dbReference type="ChEBI" id="CHEBI:24875"/>
        <label>2</label>
    </ligand>
</feature>
<evidence type="ECO:0000256" key="1">
    <source>
        <dbReference type="ARBA" id="ARBA00001970"/>
    </source>
</evidence>
<dbReference type="GO" id="GO:0006826">
    <property type="term" value="P:iron ion transport"/>
    <property type="evidence" value="ECO:0007669"/>
    <property type="project" value="InterPro"/>
</dbReference>
<proteinExistence type="inferred from homology"/>
<dbReference type="PANTHER" id="PTHR30295:SF0">
    <property type="entry name" value="BACTERIOFERRITIN"/>
    <property type="match status" value="1"/>
</dbReference>
<evidence type="ECO:0000256" key="4">
    <source>
        <dbReference type="ARBA" id="ARBA00022617"/>
    </source>
</evidence>
<dbReference type="PROSITE" id="PS00549">
    <property type="entry name" value="BACTERIOFERRITIN"/>
    <property type="match status" value="1"/>
</dbReference>
<dbReference type="OrthoDB" id="9800505at2"/>
<dbReference type="NCBIfam" id="TIGR00754">
    <property type="entry name" value="bfr"/>
    <property type="match status" value="1"/>
</dbReference>
<dbReference type="InterPro" id="IPR008331">
    <property type="entry name" value="Ferritin_DPS_dom"/>
</dbReference>
<evidence type="ECO:0000256" key="2">
    <source>
        <dbReference type="ARBA" id="ARBA00008093"/>
    </source>
</evidence>
<feature type="binding site" evidence="9">
    <location>
        <position position="18"/>
    </location>
    <ligand>
        <name>Fe cation</name>
        <dbReference type="ChEBI" id="CHEBI:24875"/>
        <label>1</label>
    </ligand>
</feature>
<evidence type="ECO:0000256" key="8">
    <source>
        <dbReference type="PIRNR" id="PIRNR002560"/>
    </source>
</evidence>
<dbReference type="AlphaFoldDB" id="A0A5B7YD13"/>
<feature type="binding site" evidence="9">
    <location>
        <position position="127"/>
    </location>
    <ligand>
        <name>Fe cation</name>
        <dbReference type="ChEBI" id="CHEBI:24875"/>
        <label>1</label>
    </ligand>
</feature>
<dbReference type="InterPro" id="IPR012347">
    <property type="entry name" value="Ferritin-like"/>
</dbReference>
<evidence type="ECO:0000313" key="13">
    <source>
        <dbReference type="Proteomes" id="UP000304912"/>
    </source>
</evidence>
<gene>
    <name evidence="12" type="primary">bfr</name>
    <name evidence="12" type="ORF">FBQ74_08115</name>
</gene>
<keyword evidence="6 8" id="KW-0408">Iron</keyword>
<dbReference type="KEGG" id="salk:FBQ74_08115"/>
<accession>A0A5B7YD13</accession>
<evidence type="ECO:0000256" key="10">
    <source>
        <dbReference type="RuleBase" id="RU000623"/>
    </source>
</evidence>
<protein>
    <recommendedName>
        <fullName evidence="8 10">Bacterioferritin</fullName>
        <ecNumber evidence="8">1.16.3.1</ecNumber>
    </recommendedName>
</protein>
<keyword evidence="5 8" id="KW-0479">Metal-binding</keyword>
<dbReference type="Pfam" id="PF00210">
    <property type="entry name" value="Ferritin"/>
    <property type="match status" value="1"/>
</dbReference>
<dbReference type="SUPFAM" id="SSF47240">
    <property type="entry name" value="Ferritin-like"/>
    <property type="match status" value="1"/>
</dbReference>
<dbReference type="InterPro" id="IPR009040">
    <property type="entry name" value="Ferritin-like_diiron"/>
</dbReference>
<keyword evidence="3 8" id="KW-0409">Iron storage</keyword>
<sequence length="159" mass="18542">MQGDRQVIASLNDILTSELTSINQYFLHARMFKNWGIHNLNERNYKKSIKDMKQADDLIERILFLEGLPNLQALGKLYIGETPEEMLACDTKFQLEQIPQLKTSIALCEQKQDYVSRDLLESILEYEEEHLDWLETQEYQIGALGLENYLQTQVIGDDE</sequence>
<reference evidence="12 13" key="1">
    <citation type="submission" date="2019-04" db="EMBL/GenBank/DDBJ databases">
        <title>Salinimonas iocasae sp. nov., a halophilic bacterium isolated from the outer tube casing of tubeworms in Okinawa Trough.</title>
        <authorList>
            <person name="Zhang H."/>
            <person name="Wang H."/>
            <person name="Li C."/>
        </authorList>
    </citation>
    <scope>NUCLEOTIDE SEQUENCE [LARGE SCALE GENOMIC DNA]</scope>
    <source>
        <strain evidence="12 13">KX18D6</strain>
    </source>
</reference>
<evidence type="ECO:0000259" key="11">
    <source>
        <dbReference type="PROSITE" id="PS50905"/>
    </source>
</evidence>
<dbReference type="PANTHER" id="PTHR30295">
    <property type="entry name" value="BACTERIOFERRITIN"/>
    <property type="match status" value="1"/>
</dbReference>
<evidence type="ECO:0000256" key="9">
    <source>
        <dbReference type="PIRSR" id="PIRSR002560-1"/>
    </source>
</evidence>
<dbReference type="RefSeq" id="WP_139756195.1">
    <property type="nucleotide sequence ID" value="NZ_CP039852.1"/>
</dbReference>
<comment type="catalytic activity">
    <reaction evidence="7">
        <text>Fe(2+)(in) = Fe(2+)(out)</text>
        <dbReference type="Rhea" id="RHEA:28486"/>
        <dbReference type="ChEBI" id="CHEBI:29033"/>
    </reaction>
</comment>
<dbReference type="PRINTS" id="PR00601">
    <property type="entry name" value="BACFERRITIN"/>
</dbReference>
<dbReference type="GO" id="GO:0004322">
    <property type="term" value="F:ferroxidase activity"/>
    <property type="evidence" value="ECO:0007669"/>
    <property type="project" value="UniProtKB-EC"/>
</dbReference>
<dbReference type="Gene3D" id="1.20.1260.10">
    <property type="match status" value="1"/>
</dbReference>
<evidence type="ECO:0000256" key="3">
    <source>
        <dbReference type="ARBA" id="ARBA00022434"/>
    </source>
</evidence>
<dbReference type="GO" id="GO:0020037">
    <property type="term" value="F:heme binding"/>
    <property type="evidence" value="ECO:0007669"/>
    <property type="project" value="TreeGrafter"/>
</dbReference>
<dbReference type="EMBL" id="CP039852">
    <property type="protein sequence ID" value="QCZ93451.1"/>
    <property type="molecule type" value="Genomic_DNA"/>
</dbReference>
<dbReference type="InterPro" id="IPR002024">
    <property type="entry name" value="Bacterioferritin"/>
</dbReference>
<feature type="domain" description="Ferritin-like diiron" evidence="11">
    <location>
        <begin position="1"/>
        <end position="145"/>
    </location>
</feature>
<comment type="similarity">
    <text evidence="2 8 10">Belongs to the bacterioferritin family.</text>
</comment>
<feature type="binding site" description="axial binding residue" evidence="9">
    <location>
        <position position="52"/>
    </location>
    <ligand>
        <name>heme b</name>
        <dbReference type="ChEBI" id="CHEBI:60344"/>
        <note>ligand shared between dimeric partners</note>
    </ligand>
    <ligandPart>
        <name>Fe</name>
        <dbReference type="ChEBI" id="CHEBI:18248"/>
    </ligandPart>
</feature>
<dbReference type="EC" id="1.16.3.1" evidence="8"/>
<dbReference type="InterPro" id="IPR009078">
    <property type="entry name" value="Ferritin-like_SF"/>
</dbReference>
<keyword evidence="13" id="KW-1185">Reference proteome</keyword>
<organism evidence="12 13">
    <name type="scientific">Salinimonas iocasae</name>
    <dbReference type="NCBI Taxonomy" id="2572577"/>
    <lineage>
        <taxon>Bacteria</taxon>
        <taxon>Pseudomonadati</taxon>
        <taxon>Pseudomonadota</taxon>
        <taxon>Gammaproteobacteria</taxon>
        <taxon>Alteromonadales</taxon>
        <taxon>Alteromonadaceae</taxon>
        <taxon>Alteromonas/Salinimonas group</taxon>
        <taxon>Salinimonas</taxon>
    </lineage>
</organism>
<comment type="cofactor">
    <cofactor evidence="1">
        <name>heme b</name>
        <dbReference type="ChEBI" id="CHEBI:60344"/>
    </cofactor>
</comment>
<evidence type="ECO:0000256" key="6">
    <source>
        <dbReference type="ARBA" id="ARBA00023004"/>
    </source>
</evidence>
<dbReference type="GO" id="GO:0008199">
    <property type="term" value="F:ferric iron binding"/>
    <property type="evidence" value="ECO:0007669"/>
    <property type="project" value="InterPro"/>
</dbReference>
<dbReference type="CDD" id="cd00907">
    <property type="entry name" value="Bacterioferritin"/>
    <property type="match status" value="1"/>
</dbReference>
<name>A0A5B7YD13_9ALTE</name>
<evidence type="ECO:0000256" key="7">
    <source>
        <dbReference type="ARBA" id="ARBA00036243"/>
    </source>
</evidence>
<comment type="catalytic activity">
    <reaction evidence="8">
        <text>4 Fe(2+) + O2 + 4 H(+) = 4 Fe(3+) + 2 H2O</text>
        <dbReference type="Rhea" id="RHEA:11148"/>
        <dbReference type="ChEBI" id="CHEBI:15377"/>
        <dbReference type="ChEBI" id="CHEBI:15378"/>
        <dbReference type="ChEBI" id="CHEBI:15379"/>
        <dbReference type="ChEBI" id="CHEBI:29033"/>
        <dbReference type="ChEBI" id="CHEBI:29034"/>
        <dbReference type="EC" id="1.16.3.1"/>
    </reaction>
</comment>
<evidence type="ECO:0000256" key="5">
    <source>
        <dbReference type="ARBA" id="ARBA00022723"/>
    </source>
</evidence>
<dbReference type="GO" id="GO:0140315">
    <property type="term" value="F:iron ion sequestering activity"/>
    <property type="evidence" value="ECO:0007669"/>
    <property type="project" value="UniProtKB-ARBA"/>
</dbReference>